<dbReference type="Gene3D" id="1.20.920.20">
    <property type="match status" value="1"/>
</dbReference>
<dbReference type="Gene3D" id="1.10.8.1220">
    <property type="match status" value="1"/>
</dbReference>
<gene>
    <name evidence="15" type="ORF">SPHA_78694</name>
</gene>
<dbReference type="Pfam" id="PF17852">
    <property type="entry name" value="Dynein_AAA_lid"/>
    <property type="match status" value="1"/>
</dbReference>
<dbReference type="FunFam" id="1.10.472.130:FF:000015">
    <property type="entry name" value="Dynein heavy chain 7"/>
    <property type="match status" value="1"/>
</dbReference>
<dbReference type="GO" id="GO:0005524">
    <property type="term" value="F:ATP binding"/>
    <property type="evidence" value="ECO:0007669"/>
    <property type="project" value="UniProtKB-KW"/>
</dbReference>
<dbReference type="Pfam" id="PF12777">
    <property type="entry name" value="MT"/>
    <property type="match status" value="1"/>
</dbReference>
<dbReference type="InterPro" id="IPR025662">
    <property type="entry name" value="Sigma_54_int_dom_ATP-bd_1"/>
</dbReference>
<dbReference type="Gene3D" id="6.10.140.1060">
    <property type="match status" value="1"/>
</dbReference>
<dbReference type="Gene3D" id="1.20.920.30">
    <property type="match status" value="1"/>
</dbReference>
<dbReference type="GO" id="GO:0030286">
    <property type="term" value="C:dynein complex"/>
    <property type="evidence" value="ECO:0007669"/>
    <property type="project" value="UniProtKB-KW"/>
</dbReference>
<accession>A0A812ESG9</accession>
<comment type="caution">
    <text evidence="15">The sequence shown here is derived from an EMBL/GenBank/DDBJ whole genome shotgun (WGS) entry which is preliminary data.</text>
</comment>
<dbReference type="OrthoDB" id="447173at2759"/>
<evidence type="ECO:0000256" key="4">
    <source>
        <dbReference type="ARBA" id="ARBA00022701"/>
    </source>
</evidence>
<dbReference type="Gene3D" id="3.40.50.300">
    <property type="entry name" value="P-loop containing nucleotide triphosphate hydrolases"/>
    <property type="match status" value="3"/>
</dbReference>
<keyword evidence="5" id="KW-0547">Nucleotide-binding</keyword>
<feature type="domain" description="AAA+ ATPase" evidence="14">
    <location>
        <begin position="100"/>
        <end position="236"/>
    </location>
</feature>
<dbReference type="InterPro" id="IPR026983">
    <property type="entry name" value="DHC"/>
</dbReference>
<evidence type="ECO:0000256" key="2">
    <source>
        <dbReference type="ARBA" id="ARBA00008887"/>
    </source>
</evidence>
<dbReference type="InterPro" id="IPR024743">
    <property type="entry name" value="Dynein_HC_stalk"/>
</dbReference>
<dbReference type="FunFam" id="1.20.920.20:FF:000006">
    <property type="entry name" value="Dynein, axonemal, heavy chain 6"/>
    <property type="match status" value="1"/>
</dbReference>
<dbReference type="InterPro" id="IPR041466">
    <property type="entry name" value="Dynein_AAA5_ext"/>
</dbReference>
<dbReference type="Pfam" id="PF12780">
    <property type="entry name" value="AAA_8"/>
    <property type="match status" value="1"/>
</dbReference>
<dbReference type="SMART" id="SM00382">
    <property type="entry name" value="AAA"/>
    <property type="match status" value="2"/>
</dbReference>
<dbReference type="FunFam" id="1.20.920.30:FF:000005">
    <property type="entry name" value="Dynein, axonemal, heavy chain 2"/>
    <property type="match status" value="1"/>
</dbReference>
<sequence length="1854" mass="212821">MRAVKSVLVMAGSLKRQNPDKNEDVVLIRALRDSNLPKFLAEDAVLFQAILQDLFPGIEIPAHDYGNFQAEITKVMKTKQLYPLDSMVKKVIEFYETMIVRHGVMLVGPTGGGKTTIYQILADTLTNLHNSGENHPFYRPVHTYILNPKSITMEELYGGVSKLTMEWHDGLMALTVRIACNDTSEDHQWVICDGPVDALWIENMNTVLDDNKMLCLANSERIKLTPYIHMVFEVQDLAVASPATVSRCGMVYIDPEELKWMPYVHKWLKKWTEKLLEESSDYLMDMFARYVEKGLQFIKKNCVQTILQSDICKVTSLCKLLESLLFYSETPINFYMDTSKLNPLLCICFIFSFLWGLGGNIIDSNWDAFDTFIRNIFDNNGDAKLPVTGDLWSCYVDFESRRLEFWEKIVPNFKYDKNVPFFEILVPTVDTVRYGHLLQKLLQVKHPVLFTGDTGVGKSVIARTLLNNISEKADYVPVFINFSAQTSSQRTQEMIESKLEKKRKNALGAPIDKRVIIFIDDLNMPKLDTYGSQPPIELLRQLLDFGGLYDRERLCWKEILDVTLSAACAPPGGGRNPVTPRLMRHFTMLSIPPPSENSLQHMFMSILNGFLRDFTPAVRNLTDSIVTAAIDIYNRMKTDLLPTPTKSHYIFNLRDLSKCIQGILQCDPINVRDGNKLFRLFCHESMRVFHDRLINTQDKDYFYTIMSEIASKYFGEVIDPETLRENPILFGDFLSVTTEREDRLYEEFTDIRKIQSNLQEYLDEFNMQSPKEMKLVFFLDAVQHVTRIARILRQQRGNALLVGVGGTGKQSLTRLASHICNYRCFQIELTRGYDYASFHADLIKLYDMAGAKNENTVFLFTDTQIVVEEFLEDINNILNSGEVPNLLATEDLEKLIIACRPDAKEVGIPEGSRDQIYDFCINRVRNNLHIVLCMSPVGNSFRTRCRTFPSLVNCCTINWLTEWPKEALYSVARSFFEEIDLGKTEMKDKIATMCVEIHTSVTTMAERFYNELKRHYYTTPTSYLELINLYLSMLNGRNRSIKSSRERVQNGLIKLLETNELVAKMKVELVALEPELKMKSAHTIEIMEKLVLDQEKVDAVRKVVVADEALAKAKAEETQNIAAEAQSDLDAALPALEGAIKALDALDKQDISEIRVFTNPPELVQTVLEAVCILMNQRTDWSTAKAMLGEPGFLKRMVDYDKDHISDASLKRLKKYIDNPKFQPEHVEKVSKACRSMCMWVRAMDLYAHIYRNVEPKRQRLQTAQEELDAVMETLKEKQQKLADVEDQIAQLQKTYDNSLAEKQTLERNIAQTAARLKRASKLTTALADEQGRWKENIMEFTAQLGNVIGDVFVSAACVAYYGAFTSVYRKELVDGWISHCVRLEIPISDGLTLVKVLADPFEIRQWNTDGLPRDQVSIENAILVTKGHRWPLMIDPQEQANCWIRNKEMKNNLQIIKLSDTHLLQTLENCIRIGIPVLIEDIGETLDPALEPILLKQTFQQGGRLMIRLGDSDIEYDKNFRLYMTTKISNPHYLPEVCIKVTIINFTVTRSGLEDQILSDVVRLERPDLEEQRNTLIVRINADKNQLKASEDRILKLLFESEGNILDNEELINILNESKVTSGYIKQRLEETETTEMNISAAREKYRPVAARGSVMYFVVADMAEVDPMYQFSLKYFKQLFNYTIEASERSDDLQQRLQTCLVETTRFIYKNVSRALFEKHKLMFSLILCTEIMKQEQKITSDEWNFFLRGGGAMEMERDKKPNFSWLNQHTWNIAADLGNLCSAFSNLTTEITKHLVYVTLENDKVCANSEILTTKTDDDESAADIEGCWDEKLTSFQKLIFIKAFQEEKVK</sequence>
<dbReference type="Proteomes" id="UP000597762">
    <property type="component" value="Unassembled WGS sequence"/>
</dbReference>
<evidence type="ECO:0000313" key="16">
    <source>
        <dbReference type="Proteomes" id="UP000597762"/>
    </source>
</evidence>
<dbReference type="InterPro" id="IPR024317">
    <property type="entry name" value="Dynein_heavy_chain_D4_dom"/>
</dbReference>
<keyword evidence="3" id="KW-0963">Cytoplasm</keyword>
<evidence type="ECO:0000313" key="15">
    <source>
        <dbReference type="EMBL" id="CAE1329165.1"/>
    </source>
</evidence>
<comment type="subcellular location">
    <subcellularLocation>
        <location evidence="1">Cytoplasm</location>
        <location evidence="1">Cytoskeleton</location>
        <location evidence="1">Cilium axoneme</location>
    </subcellularLocation>
</comment>
<protein>
    <submittedName>
        <fullName evidence="15">DNAH</fullName>
    </submittedName>
</protein>
<dbReference type="GO" id="GO:0045505">
    <property type="term" value="F:dynein intermediate chain binding"/>
    <property type="evidence" value="ECO:0007669"/>
    <property type="project" value="InterPro"/>
</dbReference>
<dbReference type="GO" id="GO:0005930">
    <property type="term" value="C:axoneme"/>
    <property type="evidence" value="ECO:0007669"/>
    <property type="project" value="UniProtKB-SubCell"/>
</dbReference>
<dbReference type="PANTHER" id="PTHR22878">
    <property type="entry name" value="DYNEIN HEAVY CHAIN 6, AXONEMAL-LIKE-RELATED"/>
    <property type="match status" value="1"/>
</dbReference>
<dbReference type="Pfam" id="PF12774">
    <property type="entry name" value="AAA_6"/>
    <property type="match status" value="1"/>
</dbReference>
<keyword evidence="11" id="KW-0206">Cytoskeleton</keyword>
<evidence type="ECO:0000256" key="13">
    <source>
        <dbReference type="SAM" id="Coils"/>
    </source>
</evidence>
<dbReference type="GO" id="GO:0005874">
    <property type="term" value="C:microtubule"/>
    <property type="evidence" value="ECO:0007669"/>
    <property type="project" value="UniProtKB-KW"/>
</dbReference>
<evidence type="ECO:0000256" key="7">
    <source>
        <dbReference type="ARBA" id="ARBA00023017"/>
    </source>
</evidence>
<dbReference type="Gene3D" id="1.10.472.130">
    <property type="match status" value="1"/>
</dbReference>
<evidence type="ECO:0000256" key="6">
    <source>
        <dbReference type="ARBA" id="ARBA00022840"/>
    </source>
</evidence>
<dbReference type="InterPro" id="IPR003593">
    <property type="entry name" value="AAA+_ATPase"/>
</dbReference>
<keyword evidence="8 13" id="KW-0175">Coiled coil</keyword>
<evidence type="ECO:0000256" key="3">
    <source>
        <dbReference type="ARBA" id="ARBA00022490"/>
    </source>
</evidence>
<feature type="coiled-coil region" evidence="13">
    <location>
        <begin position="1258"/>
        <end position="1323"/>
    </location>
</feature>
<feature type="domain" description="AAA+ ATPase" evidence="14">
    <location>
        <begin position="444"/>
        <end position="592"/>
    </location>
</feature>
<dbReference type="EMBL" id="CAHIKZ030005548">
    <property type="protein sequence ID" value="CAE1329165.1"/>
    <property type="molecule type" value="Genomic_DNA"/>
</dbReference>
<evidence type="ECO:0000256" key="10">
    <source>
        <dbReference type="ARBA" id="ARBA00023175"/>
    </source>
</evidence>
<dbReference type="CDD" id="cd00009">
    <property type="entry name" value="AAA"/>
    <property type="match status" value="1"/>
</dbReference>
<evidence type="ECO:0000256" key="8">
    <source>
        <dbReference type="ARBA" id="ARBA00023054"/>
    </source>
</evidence>
<keyword evidence="12" id="KW-0966">Cell projection</keyword>
<comment type="similarity">
    <text evidence="2">Belongs to the dynein heavy chain family.</text>
</comment>
<dbReference type="FunFam" id="3.40.50.300:FF:001143">
    <property type="entry name" value="Dynein axonemal heavy chain 6"/>
    <property type="match status" value="1"/>
</dbReference>
<dbReference type="PANTHER" id="PTHR22878:SF68">
    <property type="entry name" value="DYNEIN HEAVY CHAIN 6, AXONEMAL-LIKE"/>
    <property type="match status" value="1"/>
</dbReference>
<keyword evidence="10" id="KW-0505">Motor protein</keyword>
<reference evidence="15" key="1">
    <citation type="submission" date="2021-01" db="EMBL/GenBank/DDBJ databases">
        <authorList>
            <person name="Li R."/>
            <person name="Bekaert M."/>
        </authorList>
    </citation>
    <scope>NUCLEOTIDE SEQUENCE</scope>
    <source>
        <strain evidence="15">Farmed</strain>
    </source>
</reference>
<dbReference type="Pfam" id="PF12781">
    <property type="entry name" value="AAA_9"/>
    <property type="match status" value="1"/>
</dbReference>
<organism evidence="15 16">
    <name type="scientific">Acanthosepion pharaonis</name>
    <name type="common">Pharaoh cuttlefish</name>
    <name type="synonym">Sepia pharaonis</name>
    <dbReference type="NCBI Taxonomy" id="158019"/>
    <lineage>
        <taxon>Eukaryota</taxon>
        <taxon>Metazoa</taxon>
        <taxon>Spiralia</taxon>
        <taxon>Lophotrochozoa</taxon>
        <taxon>Mollusca</taxon>
        <taxon>Cephalopoda</taxon>
        <taxon>Coleoidea</taxon>
        <taxon>Decapodiformes</taxon>
        <taxon>Sepiida</taxon>
        <taxon>Sepiina</taxon>
        <taxon>Sepiidae</taxon>
        <taxon>Acanthosepion</taxon>
    </lineage>
</organism>
<keyword evidence="7" id="KW-0243">Dynein</keyword>
<dbReference type="InterPro" id="IPR043157">
    <property type="entry name" value="Dynein_AAA1S"/>
</dbReference>
<keyword evidence="16" id="KW-1185">Reference proteome</keyword>
<dbReference type="FunFam" id="3.40.50.300:FF:000223">
    <property type="entry name" value="Dynein heavy chain 3, axonemal"/>
    <property type="match status" value="1"/>
</dbReference>
<evidence type="ECO:0000256" key="1">
    <source>
        <dbReference type="ARBA" id="ARBA00004430"/>
    </source>
</evidence>
<evidence type="ECO:0000256" key="12">
    <source>
        <dbReference type="ARBA" id="ARBA00023273"/>
    </source>
</evidence>
<keyword evidence="6" id="KW-0067">ATP-binding</keyword>
<dbReference type="SUPFAM" id="SSF52540">
    <property type="entry name" value="P-loop containing nucleoside triphosphate hydrolases"/>
    <property type="match status" value="3"/>
</dbReference>
<evidence type="ECO:0000259" key="14">
    <source>
        <dbReference type="SMART" id="SM00382"/>
    </source>
</evidence>
<dbReference type="GO" id="GO:0051959">
    <property type="term" value="F:dynein light intermediate chain binding"/>
    <property type="evidence" value="ECO:0007669"/>
    <property type="project" value="InterPro"/>
</dbReference>
<dbReference type="InterPro" id="IPR035699">
    <property type="entry name" value="AAA_6"/>
</dbReference>
<keyword evidence="4" id="KW-0493">Microtubule</keyword>
<dbReference type="Pfam" id="PF17857">
    <property type="entry name" value="AAA_lid_1"/>
    <property type="match status" value="1"/>
</dbReference>
<dbReference type="GO" id="GO:0007018">
    <property type="term" value="P:microtubule-based movement"/>
    <property type="evidence" value="ECO:0007669"/>
    <property type="project" value="InterPro"/>
</dbReference>
<keyword evidence="9" id="KW-0969">Cilium</keyword>
<dbReference type="Pfam" id="PF12775">
    <property type="entry name" value="AAA_7"/>
    <property type="match status" value="1"/>
</dbReference>
<name>A0A812ESG9_ACAPH</name>
<proteinExistence type="inferred from homology"/>
<dbReference type="InterPro" id="IPR041589">
    <property type="entry name" value="DNAH3_AAA_lid_1"/>
</dbReference>
<dbReference type="PROSITE" id="PS00675">
    <property type="entry name" value="SIGMA54_INTERACT_1"/>
    <property type="match status" value="1"/>
</dbReference>
<evidence type="ECO:0000256" key="5">
    <source>
        <dbReference type="ARBA" id="ARBA00022741"/>
    </source>
</evidence>
<dbReference type="FunFam" id="1.10.8.1220:FF:000001">
    <property type="entry name" value="Dynein axonemal heavy chain 5"/>
    <property type="match status" value="1"/>
</dbReference>
<evidence type="ECO:0000256" key="9">
    <source>
        <dbReference type="ARBA" id="ARBA00023069"/>
    </source>
</evidence>
<dbReference type="InterPro" id="IPR027417">
    <property type="entry name" value="P-loop_NTPase"/>
</dbReference>
<dbReference type="Gene3D" id="1.10.8.710">
    <property type="match status" value="1"/>
</dbReference>
<dbReference type="FunFam" id="3.40.50.300:FF:002141">
    <property type="entry name" value="Dynein heavy chain"/>
    <property type="match status" value="1"/>
</dbReference>
<evidence type="ECO:0000256" key="11">
    <source>
        <dbReference type="ARBA" id="ARBA00023212"/>
    </source>
</evidence>
<dbReference type="InterPro" id="IPR035706">
    <property type="entry name" value="AAA_9"/>
</dbReference>